<dbReference type="EMBL" id="DYDO01000002">
    <property type="protein sequence ID" value="DBA30256.1"/>
    <property type="molecule type" value="Genomic_DNA"/>
</dbReference>
<protein>
    <recommendedName>
        <fullName evidence="3">Secreted protein</fullName>
    </recommendedName>
</protein>
<sequence length="83" mass="9907">MVACTYFAFKLQAFDCLIFSLLHPNELKKKKKKTFSAKRWVNLRCSQQPKCKYKSTTRKVFVFLSTWEIFQCTHKVSLHIKKT</sequence>
<keyword evidence="2" id="KW-1185">Reference proteome</keyword>
<dbReference type="Proteomes" id="UP001181693">
    <property type="component" value="Unassembled WGS sequence"/>
</dbReference>
<name>A0AAV3AFY3_PYXAD</name>
<evidence type="ECO:0000313" key="2">
    <source>
        <dbReference type="Proteomes" id="UP001181693"/>
    </source>
</evidence>
<reference evidence="1" key="1">
    <citation type="thesis" date="2020" institute="ProQuest LLC" country="789 East Eisenhower Parkway, Ann Arbor, MI, USA">
        <title>Comparative Genomics and Chromosome Evolution.</title>
        <authorList>
            <person name="Mudd A.B."/>
        </authorList>
    </citation>
    <scope>NUCLEOTIDE SEQUENCE</scope>
    <source>
        <strain evidence="1">1538</strain>
        <tissue evidence="1">Blood</tissue>
    </source>
</reference>
<organism evidence="1 2">
    <name type="scientific">Pyxicephalus adspersus</name>
    <name type="common">African bullfrog</name>
    <dbReference type="NCBI Taxonomy" id="30357"/>
    <lineage>
        <taxon>Eukaryota</taxon>
        <taxon>Metazoa</taxon>
        <taxon>Chordata</taxon>
        <taxon>Craniata</taxon>
        <taxon>Vertebrata</taxon>
        <taxon>Euteleostomi</taxon>
        <taxon>Amphibia</taxon>
        <taxon>Batrachia</taxon>
        <taxon>Anura</taxon>
        <taxon>Neobatrachia</taxon>
        <taxon>Ranoidea</taxon>
        <taxon>Pyxicephalidae</taxon>
        <taxon>Pyxicephalinae</taxon>
        <taxon>Pyxicephalus</taxon>
    </lineage>
</organism>
<evidence type="ECO:0000313" key="1">
    <source>
        <dbReference type="EMBL" id="DBA30256.1"/>
    </source>
</evidence>
<accession>A0AAV3AFY3</accession>
<gene>
    <name evidence="1" type="ORF">GDO54_006264</name>
</gene>
<comment type="caution">
    <text evidence="1">The sequence shown here is derived from an EMBL/GenBank/DDBJ whole genome shotgun (WGS) entry which is preliminary data.</text>
</comment>
<evidence type="ECO:0008006" key="3">
    <source>
        <dbReference type="Google" id="ProtNLM"/>
    </source>
</evidence>
<proteinExistence type="predicted"/>
<dbReference type="AlphaFoldDB" id="A0AAV3AFY3"/>